<reference evidence="1 2" key="1">
    <citation type="submission" date="2024-08" db="EMBL/GenBank/DDBJ databases">
        <title>Genome mining of Saccharopolyspora cebuensis PGLac3 from Nigerian medicinal plant.</title>
        <authorList>
            <person name="Ezeobiora C.E."/>
            <person name="Igbokwe N.H."/>
            <person name="Amin D.H."/>
            <person name="Mendie U.E."/>
        </authorList>
    </citation>
    <scope>NUCLEOTIDE SEQUENCE [LARGE SCALE GENOMIC DNA]</scope>
    <source>
        <strain evidence="1 2">PGLac3</strain>
    </source>
</reference>
<protein>
    <submittedName>
        <fullName evidence="1">HAD-IA family hydrolase</fullName>
    </submittedName>
</protein>
<accession>A0ABV4CMR6</accession>
<keyword evidence="1" id="KW-0378">Hydrolase</keyword>
<sequence length="133" mass="14055">MEFRGLLLDYAGVLDEPVGNGHASLLDVAGRVRAVGIRTGIVSNARSIADPGLVDRFDAVVLSGEVRVAKPNPEVFRLAAQRIGVDPSECVFVDDLPANVAGAVEAGMVGVRHRGVRSTIEELEVLFGLDLAH</sequence>
<evidence type="ECO:0000313" key="1">
    <source>
        <dbReference type="EMBL" id="MEY8042014.1"/>
    </source>
</evidence>
<dbReference type="RefSeq" id="WP_345358661.1">
    <property type="nucleotide sequence ID" value="NZ_BAABII010000003.1"/>
</dbReference>
<dbReference type="Gene3D" id="3.40.50.1000">
    <property type="entry name" value="HAD superfamily/HAD-like"/>
    <property type="match status" value="1"/>
</dbReference>
<dbReference type="PANTHER" id="PTHR47829:SF1">
    <property type="entry name" value="HAD FAMILY PHOSPHATASE"/>
    <property type="match status" value="1"/>
</dbReference>
<dbReference type="GO" id="GO:0016787">
    <property type="term" value="F:hydrolase activity"/>
    <property type="evidence" value="ECO:0007669"/>
    <property type="project" value="UniProtKB-KW"/>
</dbReference>
<name>A0ABV4CMR6_9PSEU</name>
<dbReference type="InterPro" id="IPR052898">
    <property type="entry name" value="ACAD10-like"/>
</dbReference>
<keyword evidence="2" id="KW-1185">Reference proteome</keyword>
<gene>
    <name evidence="1" type="ORF">AB8O55_21590</name>
</gene>
<proteinExistence type="predicted"/>
<dbReference type="Pfam" id="PF00702">
    <property type="entry name" value="Hydrolase"/>
    <property type="match status" value="1"/>
</dbReference>
<dbReference type="Proteomes" id="UP001564626">
    <property type="component" value="Unassembled WGS sequence"/>
</dbReference>
<dbReference type="NCBIfam" id="TIGR01509">
    <property type="entry name" value="HAD-SF-IA-v3"/>
    <property type="match status" value="1"/>
</dbReference>
<evidence type="ECO:0000313" key="2">
    <source>
        <dbReference type="Proteomes" id="UP001564626"/>
    </source>
</evidence>
<dbReference type="SUPFAM" id="SSF56784">
    <property type="entry name" value="HAD-like"/>
    <property type="match status" value="1"/>
</dbReference>
<dbReference type="NCBIfam" id="TIGR01549">
    <property type="entry name" value="HAD-SF-IA-v1"/>
    <property type="match status" value="1"/>
</dbReference>
<comment type="caution">
    <text evidence="1">The sequence shown here is derived from an EMBL/GenBank/DDBJ whole genome shotgun (WGS) entry which is preliminary data.</text>
</comment>
<dbReference type="EMBL" id="JBGEHV010000047">
    <property type="protein sequence ID" value="MEY8042014.1"/>
    <property type="molecule type" value="Genomic_DNA"/>
</dbReference>
<organism evidence="1 2">
    <name type="scientific">Saccharopolyspora cebuensis</name>
    <dbReference type="NCBI Taxonomy" id="418759"/>
    <lineage>
        <taxon>Bacteria</taxon>
        <taxon>Bacillati</taxon>
        <taxon>Actinomycetota</taxon>
        <taxon>Actinomycetes</taxon>
        <taxon>Pseudonocardiales</taxon>
        <taxon>Pseudonocardiaceae</taxon>
        <taxon>Saccharopolyspora</taxon>
    </lineage>
</organism>
<dbReference type="InterPro" id="IPR006439">
    <property type="entry name" value="HAD-SF_hydro_IA"/>
</dbReference>
<dbReference type="InterPro" id="IPR023214">
    <property type="entry name" value="HAD_sf"/>
</dbReference>
<dbReference type="InterPro" id="IPR036412">
    <property type="entry name" value="HAD-like_sf"/>
</dbReference>
<dbReference type="PANTHER" id="PTHR47829">
    <property type="entry name" value="HYDROLASE, PUTATIVE (AFU_ORTHOLOGUE AFUA_1G12880)-RELATED"/>
    <property type="match status" value="1"/>
</dbReference>